<dbReference type="GO" id="GO:0051213">
    <property type="term" value="F:dioxygenase activity"/>
    <property type="evidence" value="ECO:0007669"/>
    <property type="project" value="UniProtKB-KW"/>
</dbReference>
<dbReference type="InterPro" id="IPR032857">
    <property type="entry name" value="ALKBH4"/>
</dbReference>
<dbReference type="PANTHER" id="PTHR12463">
    <property type="entry name" value="OXYGENASE-RELATED"/>
    <property type="match status" value="1"/>
</dbReference>
<evidence type="ECO:0000313" key="3">
    <source>
        <dbReference type="Proteomes" id="UP000239434"/>
    </source>
</evidence>
<dbReference type="InterPro" id="IPR027450">
    <property type="entry name" value="AlkB-like"/>
</dbReference>
<proteinExistence type="predicted"/>
<organism evidence="2 3">
    <name type="scientific">Phyllobacterium phragmitis</name>
    <dbReference type="NCBI Taxonomy" id="2670329"/>
    <lineage>
        <taxon>Bacteria</taxon>
        <taxon>Pseudomonadati</taxon>
        <taxon>Pseudomonadota</taxon>
        <taxon>Alphaproteobacteria</taxon>
        <taxon>Hyphomicrobiales</taxon>
        <taxon>Phyllobacteriaceae</taxon>
        <taxon>Phyllobacterium</taxon>
    </lineage>
</organism>
<feature type="domain" description="Fe2OG dioxygenase" evidence="1">
    <location>
        <begin position="91"/>
        <end position="193"/>
    </location>
</feature>
<reference evidence="2 3" key="1">
    <citation type="submission" date="2018-02" db="EMBL/GenBank/DDBJ databases">
        <title>The draft genome of Phyllobacterium sp. 1N-3.</title>
        <authorList>
            <person name="Liu L."/>
            <person name="Li L."/>
            <person name="Zhang X."/>
            <person name="Wang T."/>
            <person name="Liang L."/>
        </authorList>
    </citation>
    <scope>NUCLEOTIDE SEQUENCE [LARGE SCALE GENOMIC DNA]</scope>
    <source>
        <strain evidence="2 3">1N-3</strain>
    </source>
</reference>
<dbReference type="GO" id="GO:0070988">
    <property type="term" value="P:demethylation"/>
    <property type="evidence" value="ECO:0007669"/>
    <property type="project" value="InterPro"/>
</dbReference>
<dbReference type="PANTHER" id="PTHR12463:SF1">
    <property type="entry name" value="2-OXOGLUTARATE AND FE-DEPENDENT OXYGENASE FAMILY PROTEIN"/>
    <property type="match status" value="1"/>
</dbReference>
<gene>
    <name evidence="2" type="ORF">C5748_02195</name>
</gene>
<sequence length="199" mass="22466">MDHAVSDLDLDLPAGAKYVRNFLSPAEEARLTALLDQRAWSTELKRRVQHFGYRYDYRARTVLPNAFLGPLPSWLSVLGARLVGQGHFTEVPDQVIVNEYEPAQGISAHVDCIPCFEDTIASLSLLSPCEMLFRNQQSGERKSAILEPCSVLVLKGAARYDWTHEIPARKFDIVDGTKIARRRRVSLTFRKVIENRPTG</sequence>
<keyword evidence="3" id="KW-1185">Reference proteome</keyword>
<dbReference type="EMBL" id="PVBR01000002">
    <property type="protein sequence ID" value="PRD45061.1"/>
    <property type="molecule type" value="Genomic_DNA"/>
</dbReference>
<evidence type="ECO:0000259" key="1">
    <source>
        <dbReference type="PROSITE" id="PS51471"/>
    </source>
</evidence>
<dbReference type="Proteomes" id="UP000239434">
    <property type="component" value="Unassembled WGS sequence"/>
</dbReference>
<dbReference type="AlphaFoldDB" id="A0A2S9IX06"/>
<dbReference type="InterPro" id="IPR005123">
    <property type="entry name" value="Oxoglu/Fe-dep_dioxygenase_dom"/>
</dbReference>
<dbReference type="Gene3D" id="2.60.120.590">
    <property type="entry name" value="Alpha-ketoglutarate-dependent dioxygenase AlkB-like"/>
    <property type="match status" value="1"/>
</dbReference>
<dbReference type="Pfam" id="PF13532">
    <property type="entry name" value="2OG-FeII_Oxy_2"/>
    <property type="match status" value="1"/>
</dbReference>
<dbReference type="PROSITE" id="PS51471">
    <property type="entry name" value="FE2OG_OXY"/>
    <property type="match status" value="1"/>
</dbReference>
<dbReference type="GO" id="GO:0032451">
    <property type="term" value="F:demethylase activity"/>
    <property type="evidence" value="ECO:0007669"/>
    <property type="project" value="TreeGrafter"/>
</dbReference>
<name>A0A2S9IX06_9HYPH</name>
<accession>A0A2S9IX06</accession>
<comment type="caution">
    <text evidence="2">The sequence shown here is derived from an EMBL/GenBank/DDBJ whole genome shotgun (WGS) entry which is preliminary data.</text>
</comment>
<keyword evidence="2" id="KW-0560">Oxidoreductase</keyword>
<evidence type="ECO:0000313" key="2">
    <source>
        <dbReference type="EMBL" id="PRD45061.1"/>
    </source>
</evidence>
<dbReference type="SUPFAM" id="SSF51197">
    <property type="entry name" value="Clavaminate synthase-like"/>
    <property type="match status" value="1"/>
</dbReference>
<dbReference type="InterPro" id="IPR037151">
    <property type="entry name" value="AlkB-like_sf"/>
</dbReference>
<protein>
    <submittedName>
        <fullName evidence="2">Alpha-ketoglutarate-dependent dioxygenase AlkB</fullName>
    </submittedName>
</protein>
<keyword evidence="2" id="KW-0223">Dioxygenase</keyword>